<evidence type="ECO:0000259" key="24">
    <source>
        <dbReference type="PROSITE" id="PS50846"/>
    </source>
</evidence>
<dbReference type="AlphaFoldDB" id="A0A6M1REP2"/>
<dbReference type="GO" id="GO:0005886">
    <property type="term" value="C:plasma membrane"/>
    <property type="evidence" value="ECO:0007669"/>
    <property type="project" value="UniProtKB-SubCell"/>
</dbReference>
<keyword evidence="16 23" id="KW-1133">Transmembrane helix</keyword>
<feature type="transmembrane region" description="Helical" evidence="23">
    <location>
        <begin position="265"/>
        <end position="286"/>
    </location>
</feature>
<dbReference type="InterPro" id="IPR008250">
    <property type="entry name" value="ATPase_P-typ_transduc_dom_A_sf"/>
</dbReference>
<dbReference type="CDD" id="cd02094">
    <property type="entry name" value="P-type_ATPase_Cu-like"/>
    <property type="match status" value="1"/>
</dbReference>
<dbReference type="GO" id="GO:0060003">
    <property type="term" value="P:copper ion export"/>
    <property type="evidence" value="ECO:0007669"/>
    <property type="project" value="UniProtKB-ARBA"/>
</dbReference>
<dbReference type="Gene3D" id="3.40.1110.10">
    <property type="entry name" value="Calcium-transporting ATPase, cytoplasmic domain N"/>
    <property type="match status" value="1"/>
</dbReference>
<comment type="catalytic activity">
    <reaction evidence="22">
        <text>Cu(+)(in) + ATP + H2O = Cu(+)(out) + ADP + phosphate + H(+)</text>
        <dbReference type="Rhea" id="RHEA:25792"/>
        <dbReference type="ChEBI" id="CHEBI:15377"/>
        <dbReference type="ChEBI" id="CHEBI:15378"/>
        <dbReference type="ChEBI" id="CHEBI:30616"/>
        <dbReference type="ChEBI" id="CHEBI:43474"/>
        <dbReference type="ChEBI" id="CHEBI:49552"/>
        <dbReference type="ChEBI" id="CHEBI:456216"/>
        <dbReference type="EC" id="7.2.2.8"/>
    </reaction>
</comment>
<evidence type="ECO:0000256" key="10">
    <source>
        <dbReference type="ARBA" id="ARBA00022737"/>
    </source>
</evidence>
<keyword evidence="10" id="KW-0677">Repeat</keyword>
<feature type="transmembrane region" description="Helical" evidence="23">
    <location>
        <begin position="512"/>
        <end position="534"/>
    </location>
</feature>
<feature type="domain" description="HMA" evidence="24">
    <location>
        <begin position="174"/>
        <end position="237"/>
    </location>
</feature>
<dbReference type="PRINTS" id="PR00943">
    <property type="entry name" value="CUATPASE"/>
</dbReference>
<evidence type="ECO:0000313" key="25">
    <source>
        <dbReference type="EMBL" id="NGN98800.1"/>
    </source>
</evidence>
<keyword evidence="5" id="KW-0813">Transport</keyword>
<keyword evidence="9 23" id="KW-0479">Metal-binding</keyword>
<evidence type="ECO:0000256" key="8">
    <source>
        <dbReference type="ARBA" id="ARBA00022692"/>
    </source>
</evidence>
<dbReference type="SUPFAM" id="SSF56784">
    <property type="entry name" value="HAD-like"/>
    <property type="match status" value="1"/>
</dbReference>
<gene>
    <name evidence="25" type="ORF">G5S52_14445</name>
</gene>
<dbReference type="Pfam" id="PF00403">
    <property type="entry name" value="HMA"/>
    <property type="match status" value="2"/>
</dbReference>
<dbReference type="NCBIfam" id="TIGR01511">
    <property type="entry name" value="ATPase-IB1_Cu"/>
    <property type="match status" value="1"/>
</dbReference>
<feature type="transmembrane region" description="Helical" evidence="23">
    <location>
        <begin position="880"/>
        <end position="901"/>
    </location>
</feature>
<keyword evidence="13 23" id="KW-0067">ATP-binding</keyword>
<dbReference type="FunFam" id="2.70.150.10:FF:000020">
    <property type="entry name" value="Copper-exporting P-type ATPase A"/>
    <property type="match status" value="1"/>
</dbReference>
<evidence type="ECO:0000256" key="9">
    <source>
        <dbReference type="ARBA" id="ARBA00022723"/>
    </source>
</evidence>
<dbReference type="InterPro" id="IPR023298">
    <property type="entry name" value="ATPase_P-typ_TM_dom_sf"/>
</dbReference>
<dbReference type="InterPro" id="IPR018303">
    <property type="entry name" value="ATPase_P-typ_P_site"/>
</dbReference>
<evidence type="ECO:0000256" key="3">
    <source>
        <dbReference type="ARBA" id="ARBA00012517"/>
    </source>
</evidence>
<dbReference type="PROSITE" id="PS50846">
    <property type="entry name" value="HMA_2"/>
    <property type="match status" value="2"/>
</dbReference>
<evidence type="ECO:0000256" key="23">
    <source>
        <dbReference type="RuleBase" id="RU362081"/>
    </source>
</evidence>
<comment type="subcellular location">
    <subcellularLocation>
        <location evidence="1">Cell membrane</location>
        <topology evidence="1">Multi-pass membrane protein</topology>
    </subcellularLocation>
</comment>
<dbReference type="InterPro" id="IPR027256">
    <property type="entry name" value="P-typ_ATPase_IB"/>
</dbReference>
<comment type="similarity">
    <text evidence="2 23">Belongs to the cation transport ATPase (P-type) (TC 3.A.3) family. Type IB subfamily.</text>
</comment>
<dbReference type="PROSITE" id="PS01047">
    <property type="entry name" value="HMA_1"/>
    <property type="match status" value="1"/>
</dbReference>
<keyword evidence="15" id="KW-1278">Translocase</keyword>
<keyword evidence="11 23" id="KW-0547">Nucleotide-binding</keyword>
<dbReference type="GO" id="GO:0005524">
    <property type="term" value="F:ATP binding"/>
    <property type="evidence" value="ECO:0007669"/>
    <property type="project" value="UniProtKB-UniRule"/>
</dbReference>
<dbReference type="CDD" id="cd00371">
    <property type="entry name" value="HMA"/>
    <property type="match status" value="3"/>
</dbReference>
<dbReference type="InterPro" id="IPR001757">
    <property type="entry name" value="P_typ_ATPase"/>
</dbReference>
<dbReference type="EC" id="7.2.2.8" evidence="3"/>
<dbReference type="Gene3D" id="2.70.150.10">
    <property type="entry name" value="Calcium-transporting ATPase, cytoplasmic transduction domain A"/>
    <property type="match status" value="1"/>
</dbReference>
<proteinExistence type="inferred from homology"/>
<evidence type="ECO:0000256" key="12">
    <source>
        <dbReference type="ARBA" id="ARBA00022796"/>
    </source>
</evidence>
<dbReference type="NCBIfam" id="TIGR01494">
    <property type="entry name" value="ATPase_P-type"/>
    <property type="match status" value="1"/>
</dbReference>
<evidence type="ECO:0000256" key="11">
    <source>
        <dbReference type="ARBA" id="ARBA00022741"/>
    </source>
</evidence>
<dbReference type="InterPro" id="IPR044492">
    <property type="entry name" value="P_typ_ATPase_HD_dom"/>
</dbReference>
<evidence type="ECO:0000256" key="13">
    <source>
        <dbReference type="ARBA" id="ARBA00022840"/>
    </source>
</evidence>
<dbReference type="GO" id="GO:0043682">
    <property type="term" value="F:P-type divalent copper transporter activity"/>
    <property type="evidence" value="ECO:0007669"/>
    <property type="project" value="TreeGrafter"/>
</dbReference>
<dbReference type="FunFam" id="3.30.70.100:FF:000001">
    <property type="entry name" value="ATPase copper transporting beta"/>
    <property type="match status" value="1"/>
</dbReference>
<evidence type="ECO:0000256" key="19">
    <source>
        <dbReference type="ARBA" id="ARBA00023136"/>
    </source>
</evidence>
<dbReference type="PANTHER" id="PTHR43520:SF6">
    <property type="entry name" value="COPPER-EXPORTING P-TYPE ATPASE"/>
    <property type="match status" value="1"/>
</dbReference>
<feature type="transmembrane region" description="Helical" evidence="23">
    <location>
        <begin position="540"/>
        <end position="563"/>
    </location>
</feature>
<dbReference type="Gene3D" id="3.40.50.1000">
    <property type="entry name" value="HAD superfamily/HAD-like"/>
    <property type="match status" value="1"/>
</dbReference>
<keyword evidence="14" id="KW-0460">Magnesium</keyword>
<dbReference type="InterPro" id="IPR059000">
    <property type="entry name" value="ATPase_P-type_domA"/>
</dbReference>
<dbReference type="InterPro" id="IPR006121">
    <property type="entry name" value="HMA_dom"/>
</dbReference>
<dbReference type="SUPFAM" id="SSF81665">
    <property type="entry name" value="Calcium ATPase, transmembrane domain M"/>
    <property type="match status" value="1"/>
</dbReference>
<feature type="transmembrane region" description="Helical" evidence="23">
    <location>
        <begin position="360"/>
        <end position="378"/>
    </location>
</feature>
<feature type="domain" description="HMA" evidence="24">
    <location>
        <begin position="17"/>
        <end position="78"/>
    </location>
</feature>
<protein>
    <recommendedName>
        <fullName evidence="4">Copper-exporting P-type ATPase</fullName>
        <ecNumber evidence="3">7.2.2.8</ecNumber>
    </recommendedName>
    <alternativeName>
        <fullName evidence="20">Copper-exporting P-type ATPase A</fullName>
    </alternativeName>
    <alternativeName>
        <fullName evidence="21">Cu(+)-exporting ATPase</fullName>
    </alternativeName>
</protein>
<dbReference type="InterPro" id="IPR017969">
    <property type="entry name" value="Heavy-metal-associated_CS"/>
</dbReference>
<dbReference type="InterPro" id="IPR023214">
    <property type="entry name" value="HAD_sf"/>
</dbReference>
<dbReference type="Pfam" id="PF00702">
    <property type="entry name" value="Hydrolase"/>
    <property type="match status" value="1"/>
</dbReference>
<dbReference type="SFLD" id="SFLDF00027">
    <property type="entry name" value="p-type_atpase"/>
    <property type="match status" value="1"/>
</dbReference>
<keyword evidence="19 23" id="KW-0472">Membrane</keyword>
<dbReference type="GO" id="GO:0016887">
    <property type="term" value="F:ATP hydrolysis activity"/>
    <property type="evidence" value="ECO:0007669"/>
    <property type="project" value="InterPro"/>
</dbReference>
<evidence type="ECO:0000256" key="21">
    <source>
        <dbReference type="ARBA" id="ARBA00033239"/>
    </source>
</evidence>
<evidence type="ECO:0000313" key="26">
    <source>
        <dbReference type="Proteomes" id="UP000473008"/>
    </source>
</evidence>
<dbReference type="Proteomes" id="UP000473008">
    <property type="component" value="Unassembled WGS sequence"/>
</dbReference>
<organism evidence="25 26">
    <name type="scientific">Grimontia sedimenti</name>
    <dbReference type="NCBI Taxonomy" id="2711294"/>
    <lineage>
        <taxon>Bacteria</taxon>
        <taxon>Pseudomonadati</taxon>
        <taxon>Pseudomonadota</taxon>
        <taxon>Gammaproteobacteria</taxon>
        <taxon>Vibrionales</taxon>
        <taxon>Vibrionaceae</taxon>
        <taxon>Grimontia</taxon>
    </lineage>
</organism>
<evidence type="ECO:0000256" key="6">
    <source>
        <dbReference type="ARBA" id="ARBA00022475"/>
    </source>
</evidence>
<accession>A0A6M1REP2</accession>
<evidence type="ECO:0000256" key="5">
    <source>
        <dbReference type="ARBA" id="ARBA00022448"/>
    </source>
</evidence>
<dbReference type="SUPFAM" id="SSF81653">
    <property type="entry name" value="Calcium ATPase, transduction domain A"/>
    <property type="match status" value="1"/>
</dbReference>
<evidence type="ECO:0000256" key="1">
    <source>
        <dbReference type="ARBA" id="ARBA00004651"/>
    </source>
</evidence>
<keyword evidence="17" id="KW-0186">Copper</keyword>
<keyword evidence="6 23" id="KW-1003">Cell membrane</keyword>
<keyword evidence="7" id="KW-0597">Phosphoprotein</keyword>
<keyword evidence="8 23" id="KW-0812">Transmembrane</keyword>
<feature type="transmembrane region" description="Helical" evidence="23">
    <location>
        <begin position="292"/>
        <end position="314"/>
    </location>
</feature>
<evidence type="ECO:0000256" key="7">
    <source>
        <dbReference type="ARBA" id="ARBA00022553"/>
    </source>
</evidence>
<dbReference type="SFLD" id="SFLDS00003">
    <property type="entry name" value="Haloacid_Dehalogenase"/>
    <property type="match status" value="1"/>
</dbReference>
<feature type="transmembrane region" description="Helical" evidence="23">
    <location>
        <begin position="855"/>
        <end position="874"/>
    </location>
</feature>
<comment type="caution">
    <text evidence="25">The sequence shown here is derived from an EMBL/GenBank/DDBJ whole genome shotgun (WGS) entry which is preliminary data.</text>
</comment>
<evidence type="ECO:0000256" key="17">
    <source>
        <dbReference type="ARBA" id="ARBA00023008"/>
    </source>
</evidence>
<dbReference type="RefSeq" id="WP_165015029.1">
    <property type="nucleotide sequence ID" value="NZ_JAALDL010000010.1"/>
</dbReference>
<evidence type="ECO:0000256" key="4">
    <source>
        <dbReference type="ARBA" id="ARBA00015102"/>
    </source>
</evidence>
<keyword evidence="12" id="KW-0187">Copper transport</keyword>
<dbReference type="GO" id="GO:0005507">
    <property type="term" value="F:copper ion binding"/>
    <property type="evidence" value="ECO:0007669"/>
    <property type="project" value="TreeGrafter"/>
</dbReference>
<dbReference type="InterPro" id="IPR023299">
    <property type="entry name" value="ATPase_P-typ_cyto_dom_N"/>
</dbReference>
<dbReference type="EMBL" id="JAALDL010000010">
    <property type="protein sequence ID" value="NGN98800.1"/>
    <property type="molecule type" value="Genomic_DNA"/>
</dbReference>
<dbReference type="NCBIfam" id="TIGR01525">
    <property type="entry name" value="ATPase-IB_hvy"/>
    <property type="match status" value="1"/>
</dbReference>
<feature type="transmembrane region" description="Helical" evidence="23">
    <location>
        <begin position="326"/>
        <end position="348"/>
    </location>
</feature>
<evidence type="ECO:0000256" key="2">
    <source>
        <dbReference type="ARBA" id="ARBA00006024"/>
    </source>
</evidence>
<dbReference type="InterPro" id="IPR036412">
    <property type="entry name" value="HAD-like_sf"/>
</dbReference>
<evidence type="ECO:0000256" key="15">
    <source>
        <dbReference type="ARBA" id="ARBA00022967"/>
    </source>
</evidence>
<dbReference type="SFLD" id="SFLDG00002">
    <property type="entry name" value="C1.7:_P-type_atpase_like"/>
    <property type="match status" value="1"/>
</dbReference>
<reference evidence="25 26" key="1">
    <citation type="submission" date="2020-02" db="EMBL/GenBank/DDBJ databases">
        <title>The draft genome of Grimontia sedimenta sp. nov., isolated from benthic sediments near coral reefs south of Kuwait.</title>
        <authorList>
            <person name="Mahmoud H.M."/>
            <person name="Jose L."/>
            <person name="Eapen S."/>
        </authorList>
    </citation>
    <scope>NUCLEOTIDE SEQUENCE [LARGE SCALE GENOMIC DNA]</scope>
    <source>
        <strain evidence="25 26">S25</strain>
    </source>
</reference>
<dbReference type="GO" id="GO:0055070">
    <property type="term" value="P:copper ion homeostasis"/>
    <property type="evidence" value="ECO:0007669"/>
    <property type="project" value="TreeGrafter"/>
</dbReference>
<sequence length="917" mass="95054">MTDTELNTREEGKESATFITLPLSGLNCMGCARKVKSAVEPIEGVSVVEADKTSLTINADAPLSDVINAVESLGYQAGETRVLPLAGLSCGRCVAKLKAAFEASPKVFLADVSKTEATINSALTIEELAAIVNATGYQVAEAESETTHAADIAAEPEVALKDVPSAPSLSSNSASQQFILSGMTCASCVSSVEGAIKAVPGVIGVNVNLAERTALVSGEVDADIIIKAVEAAGYGAEVSESEETRRERQAAMHTAQLAEHKRNTWLSLGLGAPLMAWGLLGGSMTIESTTSQIGWGIIGLLTFALLCTAGKHFFVNAVKAARHHRATMDTLVALGTGSAWLYSVAVVFAPDLFPAQARHVYFEATAMILGLVTLGHAIEAKARASTSKALDRLLDLQPPTALVVENGHEREVPLAAVQAGMMLRVKPGSKIPVDGVVEDGESYVDESMLTGEPLAVRKTAGETLHAGTVNQNGSLLFKATGIGSDTMLSRIIQLVRQAQSSKPALARMADSISAIFVPTVMIIAILTALGWYNFGPDPKLSFMLVTATTVLIIACPCALGLATPMSVTTGVGRAAELGVLIRDAEALQHAASVDTVVLDKTGTLTEGKPQVTSIISLALPEEELLRIAASLEQGSEHPLAKAVLDAAKGKNIPLASVSNFEGIPGKGLSANIDGDTYFLGNARLMAEKDIAVEGGQAAAKQQADRGETAVYLATSTELLGLIGISDPLRSDSASAVKRLKALGYQVVMLTGDHPDTANAIAKLAGIENVIAGVLPDGKADVVTRLQSEGKKVAMIGDGINDAPALAKAEVGIAIGSGSDVAIESAQMTLMRHSIDAATDGLTLSKATLRNMKENLFGAFVYNSLGIPIAAGVLYPLTGALLSPVVAGAAMALSSITVVSNANRLRWFKPPKGGNHAG</sequence>
<evidence type="ECO:0000256" key="22">
    <source>
        <dbReference type="ARBA" id="ARBA00049289"/>
    </source>
</evidence>
<evidence type="ECO:0000256" key="18">
    <source>
        <dbReference type="ARBA" id="ARBA00023065"/>
    </source>
</evidence>
<keyword evidence="26" id="KW-1185">Reference proteome</keyword>
<dbReference type="InterPro" id="IPR036163">
    <property type="entry name" value="HMA_dom_sf"/>
</dbReference>
<dbReference type="PANTHER" id="PTHR43520">
    <property type="entry name" value="ATP7, ISOFORM B"/>
    <property type="match status" value="1"/>
</dbReference>
<dbReference type="PRINTS" id="PR00119">
    <property type="entry name" value="CATATPASE"/>
</dbReference>
<dbReference type="PROSITE" id="PS00154">
    <property type="entry name" value="ATPASE_E1_E2"/>
    <property type="match status" value="1"/>
</dbReference>
<evidence type="ECO:0000256" key="20">
    <source>
        <dbReference type="ARBA" id="ARBA00029719"/>
    </source>
</evidence>
<dbReference type="Gene3D" id="3.30.70.100">
    <property type="match status" value="3"/>
</dbReference>
<name>A0A6M1REP2_9GAMM</name>
<dbReference type="GO" id="GO:0140581">
    <property type="term" value="F:P-type monovalent copper transporter activity"/>
    <property type="evidence" value="ECO:0007669"/>
    <property type="project" value="UniProtKB-EC"/>
</dbReference>
<keyword evidence="18" id="KW-0406">Ion transport</keyword>
<dbReference type="Pfam" id="PF00122">
    <property type="entry name" value="E1-E2_ATPase"/>
    <property type="match status" value="1"/>
</dbReference>
<dbReference type="SUPFAM" id="SSF55008">
    <property type="entry name" value="HMA, heavy metal-associated domain"/>
    <property type="match status" value="3"/>
</dbReference>
<evidence type="ECO:0000256" key="14">
    <source>
        <dbReference type="ARBA" id="ARBA00022842"/>
    </source>
</evidence>
<evidence type="ECO:0000256" key="16">
    <source>
        <dbReference type="ARBA" id="ARBA00022989"/>
    </source>
</evidence>